<keyword evidence="2" id="KW-0812">Transmembrane</keyword>
<feature type="coiled-coil region" evidence="1">
    <location>
        <begin position="50"/>
        <end position="84"/>
    </location>
</feature>
<feature type="domain" description="Amidase" evidence="3">
    <location>
        <begin position="87"/>
        <end position="416"/>
    </location>
</feature>
<gene>
    <name evidence="4" type="primary">CSON011385</name>
</gene>
<evidence type="ECO:0000256" key="1">
    <source>
        <dbReference type="SAM" id="Coils"/>
    </source>
</evidence>
<dbReference type="PANTHER" id="PTHR43372:SF2">
    <property type="entry name" value="IP13792P"/>
    <property type="match status" value="1"/>
</dbReference>
<evidence type="ECO:0000313" key="4">
    <source>
        <dbReference type="EMBL" id="SSX24772.1"/>
    </source>
</evidence>
<name>A0A336M3E8_CULSO</name>
<dbReference type="AlphaFoldDB" id="A0A336M3E8"/>
<dbReference type="PANTHER" id="PTHR43372">
    <property type="entry name" value="FATTY-ACID AMIDE HYDROLASE"/>
    <property type="match status" value="1"/>
</dbReference>
<dbReference type="VEuPathDB" id="VectorBase:CSON011385"/>
<accession>A0A336M3E8</accession>
<dbReference type="SUPFAM" id="SSF75304">
    <property type="entry name" value="Amidase signature (AS) enzymes"/>
    <property type="match status" value="1"/>
</dbReference>
<reference evidence="4" key="1">
    <citation type="submission" date="2018-07" db="EMBL/GenBank/DDBJ databases">
        <authorList>
            <person name="Quirk P.G."/>
            <person name="Krulwich T.A."/>
        </authorList>
    </citation>
    <scope>NUCLEOTIDE SEQUENCE</scope>
</reference>
<dbReference type="OMA" id="ANPGCDH"/>
<keyword evidence="2" id="KW-1133">Transmembrane helix</keyword>
<feature type="transmembrane region" description="Helical" evidence="2">
    <location>
        <begin position="459"/>
        <end position="477"/>
    </location>
</feature>
<sequence>MAKKIPSIKNSLLEIPATKLAVMIRTKQIKCLDLISAYIARIQEVNPYINAVVEDRFEAALEEARKIDEEISKGTKTVEEIEKETPNTPELCLNWETDNNVTGLTKNPHNLKLTPGGSSGGEAALISSGASLIGLTSDIAGSSRLPGHFTGIFGHKPTPYSVSFKGHAPSSTSPVWGNYFTLAPMCRYAVDIPLVLEVMKDHERNLITPMKQIPLNSIRYFYMENDGPSGTIQPLDKDIEDALLDVARIFNAKKVKINGLKYALDMSMSAMLRIDEIETIFSKHEPGRPKKTVGKELVKYCCGMSDSIFTSVAIGVMQGINNKLVPKSRHKKIDVMTEKLRDQFLELLGPNGVFIYPTFPTTAHPHYEIYHKLADTVYCMIWNTLGFPATNVIVGSDRKNLPIGIQIVTLPGNDHLSLTVAKEIERIYGGWQKPPMESIQRNIIEVITMTISPKILVNFYMNGIIFIIIIIVIIIIMY</sequence>
<dbReference type="GO" id="GO:0012505">
    <property type="term" value="C:endomembrane system"/>
    <property type="evidence" value="ECO:0007669"/>
    <property type="project" value="TreeGrafter"/>
</dbReference>
<organism evidence="4">
    <name type="scientific">Culicoides sonorensis</name>
    <name type="common">Biting midge</name>
    <dbReference type="NCBI Taxonomy" id="179676"/>
    <lineage>
        <taxon>Eukaryota</taxon>
        <taxon>Metazoa</taxon>
        <taxon>Ecdysozoa</taxon>
        <taxon>Arthropoda</taxon>
        <taxon>Hexapoda</taxon>
        <taxon>Insecta</taxon>
        <taxon>Pterygota</taxon>
        <taxon>Neoptera</taxon>
        <taxon>Endopterygota</taxon>
        <taxon>Diptera</taxon>
        <taxon>Nematocera</taxon>
        <taxon>Chironomoidea</taxon>
        <taxon>Ceratopogonidae</taxon>
        <taxon>Ceratopogoninae</taxon>
        <taxon>Culicoides</taxon>
        <taxon>Monoculicoides</taxon>
    </lineage>
</organism>
<dbReference type="Pfam" id="PF01425">
    <property type="entry name" value="Amidase"/>
    <property type="match status" value="1"/>
</dbReference>
<evidence type="ECO:0000259" key="3">
    <source>
        <dbReference type="Pfam" id="PF01425"/>
    </source>
</evidence>
<keyword evidence="1" id="KW-0175">Coiled coil</keyword>
<keyword evidence="2" id="KW-0472">Membrane</keyword>
<dbReference type="InterPro" id="IPR023631">
    <property type="entry name" value="Amidase_dom"/>
</dbReference>
<dbReference type="InterPro" id="IPR036928">
    <property type="entry name" value="AS_sf"/>
</dbReference>
<protein>
    <submittedName>
        <fullName evidence="4">CSON011385 protein</fullName>
    </submittedName>
</protein>
<evidence type="ECO:0000256" key="2">
    <source>
        <dbReference type="SAM" id="Phobius"/>
    </source>
</evidence>
<dbReference type="InterPro" id="IPR052739">
    <property type="entry name" value="FAAH2"/>
</dbReference>
<dbReference type="Gene3D" id="3.90.1300.10">
    <property type="entry name" value="Amidase signature (AS) domain"/>
    <property type="match status" value="2"/>
</dbReference>
<proteinExistence type="predicted"/>
<dbReference type="EMBL" id="UFQT01000496">
    <property type="protein sequence ID" value="SSX24772.1"/>
    <property type="molecule type" value="Genomic_DNA"/>
</dbReference>